<evidence type="ECO:0000313" key="3">
    <source>
        <dbReference type="Proteomes" id="UP000603317"/>
    </source>
</evidence>
<dbReference type="GO" id="GO:0016853">
    <property type="term" value="F:isomerase activity"/>
    <property type="evidence" value="ECO:0007669"/>
    <property type="project" value="UniProtKB-KW"/>
</dbReference>
<organism evidence="2 3">
    <name type="scientific">Blastomonas marina</name>
    <dbReference type="NCBI Taxonomy" id="1867408"/>
    <lineage>
        <taxon>Bacteria</taxon>
        <taxon>Pseudomonadati</taxon>
        <taxon>Pseudomonadota</taxon>
        <taxon>Alphaproteobacteria</taxon>
        <taxon>Sphingomonadales</taxon>
        <taxon>Sphingomonadaceae</taxon>
        <taxon>Blastomonas</taxon>
    </lineage>
</organism>
<name>A0ABQ1FD81_9SPHN</name>
<accession>A0ABQ1FD81</accession>
<sequence length="223" mass="24943">MTNLSIDIYSDVMCPWCIIGYRNLLKALDELEGEIEVETRWRPFELNPDMPSEGEERLEHIARKYGRTIDQAREGAARMQAMAERVGYSFEWEGDGAEPPALMRNTFLAHKLLAHALDTAGWEVQTDLKLALFDAHFRDRRDVADREVLLELADAVGLDREAAAAALDDEALAQRIRAEERAAFDANITGVPAMVVAGKFLVPGAQEPETYVTALRRVAEKTA</sequence>
<comment type="caution">
    <text evidence="2">The sequence shown here is derived from an EMBL/GenBank/DDBJ whole genome shotgun (WGS) entry which is preliminary data.</text>
</comment>
<keyword evidence="3" id="KW-1185">Reference proteome</keyword>
<dbReference type="RefSeq" id="WP_188642318.1">
    <property type="nucleotide sequence ID" value="NZ_BMID01000001.1"/>
</dbReference>
<dbReference type="EMBL" id="BMID01000001">
    <property type="protein sequence ID" value="GGA07784.1"/>
    <property type="molecule type" value="Genomic_DNA"/>
</dbReference>
<feature type="domain" description="DSBA-like thioredoxin" evidence="1">
    <location>
        <begin position="6"/>
        <end position="215"/>
    </location>
</feature>
<dbReference type="SUPFAM" id="SSF52833">
    <property type="entry name" value="Thioredoxin-like"/>
    <property type="match status" value="1"/>
</dbReference>
<dbReference type="PANTHER" id="PTHR13887">
    <property type="entry name" value="GLUTATHIONE S-TRANSFERASE KAPPA"/>
    <property type="match status" value="1"/>
</dbReference>
<evidence type="ECO:0000259" key="1">
    <source>
        <dbReference type="Pfam" id="PF01323"/>
    </source>
</evidence>
<reference evidence="3" key="1">
    <citation type="journal article" date="2019" name="Int. J. Syst. Evol. Microbiol.">
        <title>The Global Catalogue of Microorganisms (GCM) 10K type strain sequencing project: providing services to taxonomists for standard genome sequencing and annotation.</title>
        <authorList>
            <consortium name="The Broad Institute Genomics Platform"/>
            <consortium name="The Broad Institute Genome Sequencing Center for Infectious Disease"/>
            <person name="Wu L."/>
            <person name="Ma J."/>
        </authorList>
    </citation>
    <scope>NUCLEOTIDE SEQUENCE [LARGE SCALE GENOMIC DNA]</scope>
    <source>
        <strain evidence="3">CGMCC 1.15297</strain>
    </source>
</reference>
<dbReference type="InterPro" id="IPR036249">
    <property type="entry name" value="Thioredoxin-like_sf"/>
</dbReference>
<evidence type="ECO:0000313" key="2">
    <source>
        <dbReference type="EMBL" id="GGA07784.1"/>
    </source>
</evidence>
<dbReference type="CDD" id="cd03024">
    <property type="entry name" value="DsbA_FrnE"/>
    <property type="match status" value="1"/>
</dbReference>
<proteinExistence type="predicted"/>
<dbReference type="Gene3D" id="3.40.30.10">
    <property type="entry name" value="Glutaredoxin"/>
    <property type="match status" value="1"/>
</dbReference>
<dbReference type="InterPro" id="IPR001853">
    <property type="entry name" value="DSBA-like_thioredoxin_dom"/>
</dbReference>
<protein>
    <submittedName>
        <fullName evidence="2">2-hydroxychromene-2-carboxylate isomerase</fullName>
    </submittedName>
</protein>
<dbReference type="Proteomes" id="UP000603317">
    <property type="component" value="Unassembled WGS sequence"/>
</dbReference>
<dbReference type="PANTHER" id="PTHR13887:SF41">
    <property type="entry name" value="THIOREDOXIN SUPERFAMILY PROTEIN"/>
    <property type="match status" value="1"/>
</dbReference>
<dbReference type="Pfam" id="PF01323">
    <property type="entry name" value="DSBA"/>
    <property type="match status" value="1"/>
</dbReference>
<keyword evidence="2" id="KW-0413">Isomerase</keyword>
<gene>
    <name evidence="2" type="ORF">GCM10010923_17340</name>
</gene>